<dbReference type="AlphaFoldDB" id="A0A4S8JXU9"/>
<evidence type="ECO:0000313" key="2">
    <source>
        <dbReference type="EMBL" id="THU67149.1"/>
    </source>
</evidence>
<evidence type="ECO:0000313" key="3">
    <source>
        <dbReference type="Proteomes" id="UP000317650"/>
    </source>
</evidence>
<proteinExistence type="predicted"/>
<evidence type="ECO:0000256" key="1">
    <source>
        <dbReference type="SAM" id="MobiDB-lite"/>
    </source>
</evidence>
<name>A0A4S8JXU9_MUSBA</name>
<feature type="compositionally biased region" description="Polar residues" evidence="1">
    <location>
        <begin position="66"/>
        <end position="76"/>
    </location>
</feature>
<feature type="region of interest" description="Disordered" evidence="1">
    <location>
        <begin position="1"/>
        <end position="76"/>
    </location>
</feature>
<dbReference type="EMBL" id="PYDT01000003">
    <property type="protein sequence ID" value="THU67149.1"/>
    <property type="molecule type" value="Genomic_DNA"/>
</dbReference>
<keyword evidence="3" id="KW-1185">Reference proteome</keyword>
<protein>
    <submittedName>
        <fullName evidence="2">Uncharacterized protein</fullName>
    </submittedName>
</protein>
<comment type="caution">
    <text evidence="2">The sequence shown here is derived from an EMBL/GenBank/DDBJ whole genome shotgun (WGS) entry which is preliminary data.</text>
</comment>
<feature type="compositionally biased region" description="Basic residues" evidence="1">
    <location>
        <begin position="17"/>
        <end position="30"/>
    </location>
</feature>
<gene>
    <name evidence="2" type="ORF">C4D60_Mb05t21600</name>
</gene>
<sequence length="76" mass="8710">MNSDQAQETYIRENGQQRKRAAWRCKKGKLKQSTAPPIEEGEGDLKRRRRYGLPTKEGKKGGVFQGLNTSNVWAFQ</sequence>
<dbReference type="Proteomes" id="UP000317650">
    <property type="component" value="Chromosome 5"/>
</dbReference>
<reference evidence="2 3" key="1">
    <citation type="journal article" date="2019" name="Nat. Plants">
        <title>Genome sequencing of Musa balbisiana reveals subgenome evolution and function divergence in polyploid bananas.</title>
        <authorList>
            <person name="Yao X."/>
        </authorList>
    </citation>
    <scope>NUCLEOTIDE SEQUENCE [LARGE SCALE GENOMIC DNA]</scope>
    <source>
        <strain evidence="3">cv. DH-PKW</strain>
        <tissue evidence="2">Leaves</tissue>
    </source>
</reference>
<accession>A0A4S8JXU9</accession>
<organism evidence="2 3">
    <name type="scientific">Musa balbisiana</name>
    <name type="common">Banana</name>
    <dbReference type="NCBI Taxonomy" id="52838"/>
    <lineage>
        <taxon>Eukaryota</taxon>
        <taxon>Viridiplantae</taxon>
        <taxon>Streptophyta</taxon>
        <taxon>Embryophyta</taxon>
        <taxon>Tracheophyta</taxon>
        <taxon>Spermatophyta</taxon>
        <taxon>Magnoliopsida</taxon>
        <taxon>Liliopsida</taxon>
        <taxon>Zingiberales</taxon>
        <taxon>Musaceae</taxon>
        <taxon>Musa</taxon>
    </lineage>
</organism>